<proteinExistence type="predicted"/>
<gene>
    <name evidence="1" type="ORF">METZ01_LOCUS286635</name>
</gene>
<protein>
    <recommendedName>
        <fullName evidence="2">HTH merR-type domain-containing protein</fullName>
    </recommendedName>
</protein>
<evidence type="ECO:0000313" key="1">
    <source>
        <dbReference type="EMBL" id="SVC33781.1"/>
    </source>
</evidence>
<evidence type="ECO:0008006" key="2">
    <source>
        <dbReference type="Google" id="ProtNLM"/>
    </source>
</evidence>
<name>A0A382LFX4_9ZZZZ</name>
<organism evidence="1">
    <name type="scientific">marine metagenome</name>
    <dbReference type="NCBI Taxonomy" id="408172"/>
    <lineage>
        <taxon>unclassified sequences</taxon>
        <taxon>metagenomes</taxon>
        <taxon>ecological metagenomes</taxon>
    </lineage>
</organism>
<reference evidence="1" key="1">
    <citation type="submission" date="2018-05" db="EMBL/GenBank/DDBJ databases">
        <authorList>
            <person name="Lanie J.A."/>
            <person name="Ng W.-L."/>
            <person name="Kazmierczak K.M."/>
            <person name="Andrzejewski T.M."/>
            <person name="Davidsen T.M."/>
            <person name="Wayne K.J."/>
            <person name="Tettelin H."/>
            <person name="Glass J.I."/>
            <person name="Rusch D."/>
            <person name="Podicherti R."/>
            <person name="Tsui H.-C.T."/>
            <person name="Winkler M.E."/>
        </authorList>
    </citation>
    <scope>NUCLEOTIDE SEQUENCE</scope>
</reference>
<sequence>MQTDNTSGLTRKQIIELTGVSYYTLTHLRLTNQLPIIKHPRGSGDKTLYHPDAVIIILDYLANKKGGN</sequence>
<dbReference type="EMBL" id="UINC01085859">
    <property type="protein sequence ID" value="SVC33781.1"/>
    <property type="molecule type" value="Genomic_DNA"/>
</dbReference>
<dbReference type="AlphaFoldDB" id="A0A382LFX4"/>
<accession>A0A382LFX4</accession>